<keyword evidence="1" id="KW-1133">Transmembrane helix</keyword>
<organism evidence="2 3">
    <name type="scientific">Fructilactobacillus lindneri DSM 20690 = JCM 11027</name>
    <dbReference type="NCBI Taxonomy" id="1122148"/>
    <lineage>
        <taxon>Bacteria</taxon>
        <taxon>Bacillati</taxon>
        <taxon>Bacillota</taxon>
        <taxon>Bacilli</taxon>
        <taxon>Lactobacillales</taxon>
        <taxon>Lactobacillaceae</taxon>
        <taxon>Fructilactobacillus</taxon>
    </lineage>
</organism>
<name>A0A0R2JRH7_9LACO</name>
<dbReference type="NCBIfam" id="TIGR04518">
    <property type="entry name" value="ECF_S_folT_fam"/>
    <property type="match status" value="1"/>
</dbReference>
<gene>
    <name evidence="2" type="ORF">IV52_GL000209</name>
</gene>
<proteinExistence type="predicted"/>
<keyword evidence="1" id="KW-0812">Transmembrane</keyword>
<dbReference type="AlphaFoldDB" id="A0A0R2JRH7"/>
<keyword evidence="1" id="KW-0472">Membrane</keyword>
<feature type="transmembrane region" description="Helical" evidence="1">
    <location>
        <begin position="58"/>
        <end position="77"/>
    </location>
</feature>
<sequence>MVAEIILGRLVIGNSSVQFTFSFIIIAIIAKWYGPFWSVGIAIIVDFIGTMLSGQPYFIGFTLSAVLVVIIYSLAFYGKDKVSIWNVLVTTLIITIFINILLNSLWVSILAHTSFYYFLPVRIIKNLISFPIQTILLYWILNNKTIRHMKPKIFN</sequence>
<keyword evidence="3" id="KW-1185">Reference proteome</keyword>
<dbReference type="PATRIC" id="fig|1122148.6.peg.220"/>
<reference evidence="2 3" key="1">
    <citation type="journal article" date="2015" name="Genome Announc.">
        <title>Expanding the biotechnology potential of lactobacilli through comparative genomics of 213 strains and associated genera.</title>
        <authorList>
            <person name="Sun Z."/>
            <person name="Harris H.M."/>
            <person name="McCann A."/>
            <person name="Guo C."/>
            <person name="Argimon S."/>
            <person name="Zhang W."/>
            <person name="Yang X."/>
            <person name="Jeffery I.B."/>
            <person name="Cooney J.C."/>
            <person name="Kagawa T.F."/>
            <person name="Liu W."/>
            <person name="Song Y."/>
            <person name="Salvetti E."/>
            <person name="Wrobel A."/>
            <person name="Rasinkangas P."/>
            <person name="Parkhill J."/>
            <person name="Rea M.C."/>
            <person name="O'Sullivan O."/>
            <person name="Ritari J."/>
            <person name="Douillard F.P."/>
            <person name="Paul Ross R."/>
            <person name="Yang R."/>
            <person name="Briner A.E."/>
            <person name="Felis G.E."/>
            <person name="de Vos W.M."/>
            <person name="Barrangou R."/>
            <person name="Klaenhammer T.R."/>
            <person name="Caufield P.W."/>
            <person name="Cui Y."/>
            <person name="Zhang H."/>
            <person name="O'Toole P.W."/>
        </authorList>
    </citation>
    <scope>NUCLEOTIDE SEQUENCE [LARGE SCALE GENOMIC DNA]</scope>
    <source>
        <strain evidence="2 3">DSM 20690</strain>
    </source>
</reference>
<dbReference type="STRING" id="53444.AYR59_02040"/>
<dbReference type="GO" id="GO:0022857">
    <property type="term" value="F:transmembrane transporter activity"/>
    <property type="evidence" value="ECO:0007669"/>
    <property type="project" value="InterPro"/>
</dbReference>
<feature type="transmembrane region" description="Helical" evidence="1">
    <location>
        <begin position="84"/>
        <end position="111"/>
    </location>
</feature>
<evidence type="ECO:0000313" key="3">
    <source>
        <dbReference type="Proteomes" id="UP000051565"/>
    </source>
</evidence>
<evidence type="ECO:0000313" key="2">
    <source>
        <dbReference type="EMBL" id="KRN79672.1"/>
    </source>
</evidence>
<dbReference type="Gene3D" id="1.10.1760.20">
    <property type="match status" value="1"/>
</dbReference>
<comment type="caution">
    <text evidence="2">The sequence shown here is derived from an EMBL/GenBank/DDBJ whole genome shotgun (WGS) entry which is preliminary data.</text>
</comment>
<dbReference type="InterPro" id="IPR030949">
    <property type="entry name" value="ECF_S_folate_fam"/>
</dbReference>
<dbReference type="EMBL" id="JQBT01000020">
    <property type="protein sequence ID" value="KRN79672.1"/>
    <property type="molecule type" value="Genomic_DNA"/>
</dbReference>
<evidence type="ECO:0000256" key="1">
    <source>
        <dbReference type="SAM" id="Phobius"/>
    </source>
</evidence>
<evidence type="ECO:0008006" key="4">
    <source>
        <dbReference type="Google" id="ProtNLM"/>
    </source>
</evidence>
<protein>
    <recommendedName>
        <fullName evidence="4">Folate transporter FolT</fullName>
    </recommendedName>
</protein>
<accession>A0A0R2JRH7</accession>
<dbReference type="Proteomes" id="UP000051565">
    <property type="component" value="Unassembled WGS sequence"/>
</dbReference>
<dbReference type="InterPro" id="IPR024529">
    <property type="entry name" value="ECF_trnsprt_substrate-spec"/>
</dbReference>
<feature type="transmembrane region" description="Helical" evidence="1">
    <location>
        <begin position="123"/>
        <end position="141"/>
    </location>
</feature>
<dbReference type="Pfam" id="PF12822">
    <property type="entry name" value="ECF_trnsprt"/>
    <property type="match status" value="1"/>
</dbReference>